<dbReference type="GO" id="GO:0016491">
    <property type="term" value="F:oxidoreductase activity"/>
    <property type="evidence" value="ECO:0007669"/>
    <property type="project" value="TreeGrafter"/>
</dbReference>
<sequence>MSDVLEQATIAAKQQNWALLNQYISQMLERKNFLATNVTRILDWALEILTEGDFQERWDVAKVFPSLGNRAIAPLIEIWKDEEAEEELRWFVARILAEFDSIEAVTALVEILKTSQTEELSAMAAEALANLGQSAQKHHAFRFAIAALTELLAAEETRLLAVRSLSHIRRSEIVTPLLGVVKDKQVSVRAAAIEALSSFHDPRIPLVLLNALKDVAAPVRREAIIGLGLRSDLLEELNLVSQIVPLVWDFNPEVCAAAASTLGRLGTDAAADALFQVLSSPSLPMSLQLQCVRSLSWIETPRALAHLQAALTFAPIATYQEIVTLLGRVEQAHLAPDAARILIDALKSQHPALQDSSVKQALAISLGHLKHPQAIHPLIQMLADPDLGVRLHATAALKKFPTAIVQLQQLAGNENLTQEWKQGIAIALQEF</sequence>
<dbReference type="InterPro" id="IPR000225">
    <property type="entry name" value="Armadillo"/>
</dbReference>
<accession>A0A926VD30</accession>
<dbReference type="AlphaFoldDB" id="A0A926VD30"/>
<dbReference type="InterPro" id="IPR004155">
    <property type="entry name" value="PBS_lyase_HEAT"/>
</dbReference>
<dbReference type="Gene3D" id="1.25.10.10">
    <property type="entry name" value="Leucine-rich Repeat Variant"/>
    <property type="match status" value="3"/>
</dbReference>
<reference evidence="3" key="1">
    <citation type="journal article" date="2015" name="ISME J.">
        <title>Draft Genome Sequence of Streptomyces incarnatus NRRL8089, which Produces the Nucleoside Antibiotic Sinefungin.</title>
        <authorList>
            <person name="Oshima K."/>
            <person name="Hattori M."/>
            <person name="Shimizu H."/>
            <person name="Fukuda K."/>
            <person name="Nemoto M."/>
            <person name="Inagaki K."/>
            <person name="Tamura T."/>
        </authorList>
    </citation>
    <scope>NUCLEOTIDE SEQUENCE</scope>
    <source>
        <strain evidence="3">FACHB-1375</strain>
    </source>
</reference>
<protein>
    <submittedName>
        <fullName evidence="3">HEAT repeat domain-containing protein</fullName>
    </submittedName>
</protein>
<dbReference type="InterPro" id="IPR016024">
    <property type="entry name" value="ARM-type_fold"/>
</dbReference>
<comment type="caution">
    <text evidence="3">The sequence shown here is derived from an EMBL/GenBank/DDBJ whole genome shotgun (WGS) entry which is preliminary data.</text>
</comment>
<dbReference type="SUPFAM" id="SSF48431">
    <property type="entry name" value="Lipovitellin-phosvitin complex, superhelical domain"/>
    <property type="match status" value="1"/>
</dbReference>
<dbReference type="InterPro" id="IPR011989">
    <property type="entry name" value="ARM-like"/>
</dbReference>
<dbReference type="PANTHER" id="PTHR12697">
    <property type="entry name" value="PBS LYASE HEAT-LIKE PROTEIN"/>
    <property type="match status" value="1"/>
</dbReference>
<dbReference type="Pfam" id="PF13646">
    <property type="entry name" value="HEAT_2"/>
    <property type="match status" value="4"/>
</dbReference>
<dbReference type="SUPFAM" id="SSF48371">
    <property type="entry name" value="ARM repeat"/>
    <property type="match status" value="1"/>
</dbReference>
<name>A0A926VD30_9CYAN</name>
<organism evidence="3 4">
    <name type="scientific">Aerosakkonema funiforme FACHB-1375</name>
    <dbReference type="NCBI Taxonomy" id="2949571"/>
    <lineage>
        <taxon>Bacteria</taxon>
        <taxon>Bacillati</taxon>
        <taxon>Cyanobacteriota</taxon>
        <taxon>Cyanophyceae</taxon>
        <taxon>Oscillatoriophycideae</taxon>
        <taxon>Aerosakkonematales</taxon>
        <taxon>Aerosakkonemataceae</taxon>
        <taxon>Aerosakkonema</taxon>
    </lineage>
</organism>
<dbReference type="EMBL" id="JACJPW010000017">
    <property type="protein sequence ID" value="MBD2181158.1"/>
    <property type="molecule type" value="Genomic_DNA"/>
</dbReference>
<proteinExistence type="predicted"/>
<dbReference type="InterPro" id="IPR011030">
    <property type="entry name" value="Lipovitellin_superhlx_dom"/>
</dbReference>
<reference evidence="3" key="2">
    <citation type="submission" date="2020-08" db="EMBL/GenBank/DDBJ databases">
        <authorList>
            <person name="Chen M."/>
            <person name="Teng W."/>
            <person name="Zhao L."/>
            <person name="Hu C."/>
            <person name="Zhou Y."/>
            <person name="Han B."/>
            <person name="Song L."/>
            <person name="Shu W."/>
        </authorList>
    </citation>
    <scope>NUCLEOTIDE SEQUENCE</scope>
    <source>
        <strain evidence="3">FACHB-1375</strain>
    </source>
</reference>
<gene>
    <name evidence="3" type="ORF">H6G03_08595</name>
</gene>
<dbReference type="SMART" id="SM00567">
    <property type="entry name" value="EZ_HEAT"/>
    <property type="match status" value="8"/>
</dbReference>
<evidence type="ECO:0000313" key="3">
    <source>
        <dbReference type="EMBL" id="MBD2181158.1"/>
    </source>
</evidence>
<keyword evidence="1" id="KW-0042">Antenna complex</keyword>
<keyword evidence="4" id="KW-1185">Reference proteome</keyword>
<dbReference type="GO" id="GO:0030089">
    <property type="term" value="C:phycobilisome"/>
    <property type="evidence" value="ECO:0007669"/>
    <property type="project" value="UniProtKB-KW"/>
</dbReference>
<evidence type="ECO:0000256" key="1">
    <source>
        <dbReference type="ARBA" id="ARBA00022549"/>
    </source>
</evidence>
<dbReference type="PANTHER" id="PTHR12697:SF5">
    <property type="entry name" value="DEOXYHYPUSINE HYDROXYLASE"/>
    <property type="match status" value="1"/>
</dbReference>
<dbReference type="Proteomes" id="UP000641646">
    <property type="component" value="Unassembled WGS sequence"/>
</dbReference>
<dbReference type="PROSITE" id="PS50176">
    <property type="entry name" value="ARM_REPEAT"/>
    <property type="match status" value="1"/>
</dbReference>
<keyword evidence="2" id="KW-0605">Phycobilisome</keyword>
<evidence type="ECO:0000313" key="4">
    <source>
        <dbReference type="Proteomes" id="UP000641646"/>
    </source>
</evidence>
<evidence type="ECO:0000256" key="2">
    <source>
        <dbReference type="ARBA" id="ARBA00022738"/>
    </source>
</evidence>